<reference evidence="1 2" key="1">
    <citation type="journal article" date="2014" name="Int. J. Syst. Evol. Microbiol.">
        <title>Complete genome sequence of Corynebacterium casei LMG S-19264T (=DSM 44701T), isolated from a smear-ripened cheese.</title>
        <authorList>
            <consortium name="US DOE Joint Genome Institute (JGI-PGF)"/>
            <person name="Walter F."/>
            <person name="Albersmeier A."/>
            <person name="Kalinowski J."/>
            <person name="Ruckert C."/>
        </authorList>
    </citation>
    <scope>NUCLEOTIDE SEQUENCE [LARGE SCALE GENOMIC DNA]</scope>
    <source>
        <strain evidence="1 2">CGMCC 1.12976</strain>
    </source>
</reference>
<dbReference type="AlphaFoldDB" id="A0A917B148"/>
<proteinExistence type="predicted"/>
<comment type="caution">
    <text evidence="1">The sequence shown here is derived from an EMBL/GenBank/DDBJ whole genome shotgun (WGS) entry which is preliminary data.</text>
</comment>
<name>A0A917B148_9MICO</name>
<sequence>MTNWPPPELRSAARFFEAVMVEQIASPNARTLAASIQAHVNGTDDPVLELHALATFAIGSFSATMVDIYGQEQALATAQQQLLSHDVDAVFGDMKVGL</sequence>
<keyword evidence="2" id="KW-1185">Reference proteome</keyword>
<gene>
    <name evidence="1" type="ORF">GCM10011399_01550</name>
</gene>
<dbReference type="EMBL" id="BMGP01000001">
    <property type="protein sequence ID" value="GGF11395.1"/>
    <property type="molecule type" value="Genomic_DNA"/>
</dbReference>
<organism evidence="1 2">
    <name type="scientific">Subtercola lobariae</name>
    <dbReference type="NCBI Taxonomy" id="1588641"/>
    <lineage>
        <taxon>Bacteria</taxon>
        <taxon>Bacillati</taxon>
        <taxon>Actinomycetota</taxon>
        <taxon>Actinomycetes</taxon>
        <taxon>Micrococcales</taxon>
        <taxon>Microbacteriaceae</taxon>
        <taxon>Subtercola</taxon>
    </lineage>
</organism>
<dbReference type="RefSeq" id="WP_188672183.1">
    <property type="nucleotide sequence ID" value="NZ_BMGP01000001.1"/>
</dbReference>
<dbReference type="Proteomes" id="UP000598775">
    <property type="component" value="Unassembled WGS sequence"/>
</dbReference>
<accession>A0A917B148</accession>
<evidence type="ECO:0000313" key="2">
    <source>
        <dbReference type="Proteomes" id="UP000598775"/>
    </source>
</evidence>
<evidence type="ECO:0000313" key="1">
    <source>
        <dbReference type="EMBL" id="GGF11395.1"/>
    </source>
</evidence>
<protein>
    <submittedName>
        <fullName evidence="1">Uncharacterized protein</fullName>
    </submittedName>
</protein>